<dbReference type="Proteomes" id="UP000239560">
    <property type="component" value="Unassembled WGS sequence"/>
</dbReference>
<dbReference type="InterPro" id="IPR000225">
    <property type="entry name" value="Armadillo"/>
</dbReference>
<dbReference type="AlphaFoldDB" id="A0A2S9ZZ16"/>
<evidence type="ECO:0000256" key="2">
    <source>
        <dbReference type="ARBA" id="ARBA00022448"/>
    </source>
</evidence>
<sequence length="502" mass="54410">MTTRNPPRAYTRPLRSHQLDELGTVQEERLRDAAARERVGCADGRTPPPRPQVASSSRALSHLLWGSNVTREDIAAERRNLEDSSVSSSGAGLNDESGIRSYLLAMIQSVLFDWPNQELGATTKFRKLSPKERNPPIEKVSECGIVARLVELLRSSDDSGTSPSSALSSMFRLTHSHPQFEAAWALTNTTSGTSEHAQVVIESGAVPVFVELFPSPILNVRKQAVWALVNITGNSPKCRNYVLEQGAYARSLPSSMDAYMISSDKIQAVIESDVVRRLDDLIMHHSTAVQTPAFRSVGNIVTGDNLAQGGYPQGGGTLSNITSGSPAQSQSVIDANIVPPLISVLQHADFKTKKEACPAISNTKIIQVALDYLENILKAGEVDKEQNGGVNQYALFVEEAGGMVAIHNLQHHENLVVFLTLSLARSRHTCDDIHPPAEIYKKAFDVMDRYLPDDEGDETGLGDAQVDEQGAFALQTNLQAPQGGFSFATTFPLSSSSSFAST</sequence>
<dbReference type="PROSITE" id="PS50176">
    <property type="entry name" value="ARM_REPEAT"/>
    <property type="match status" value="1"/>
</dbReference>
<dbReference type="PIRSF" id="PIRSF005673">
    <property type="entry name" value="Importin_alpha"/>
    <property type="match status" value="1"/>
</dbReference>
<dbReference type="SMART" id="SM00185">
    <property type="entry name" value="ARM"/>
    <property type="match status" value="4"/>
</dbReference>
<name>A0A2S9ZZ16_RHOTO</name>
<dbReference type="GO" id="GO:0061608">
    <property type="term" value="F:nuclear import signal receptor activity"/>
    <property type="evidence" value="ECO:0007669"/>
    <property type="project" value="InterPro"/>
</dbReference>
<evidence type="ECO:0000313" key="9">
    <source>
        <dbReference type="Proteomes" id="UP000239560"/>
    </source>
</evidence>
<proteinExistence type="inferred from homology"/>
<dbReference type="InterPro" id="IPR024931">
    <property type="entry name" value="Importin_alpha"/>
</dbReference>
<dbReference type="Pfam" id="PF00514">
    <property type="entry name" value="Arm"/>
    <property type="match status" value="2"/>
</dbReference>
<feature type="region of interest" description="Disordered" evidence="7">
    <location>
        <begin position="39"/>
        <end position="58"/>
    </location>
</feature>
<dbReference type="PANTHER" id="PTHR23316">
    <property type="entry name" value="IMPORTIN ALPHA"/>
    <property type="match status" value="1"/>
</dbReference>
<dbReference type="GO" id="GO:0005737">
    <property type="term" value="C:cytoplasm"/>
    <property type="evidence" value="ECO:0007669"/>
    <property type="project" value="InterPro"/>
</dbReference>
<keyword evidence="2 5" id="KW-0813">Transport</keyword>
<reference evidence="8 9" key="1">
    <citation type="journal article" date="2018" name="Elife">
        <title>Functional genomics of lipid metabolism in the oleaginous yeast Rhodosporidium toruloides.</title>
        <authorList>
            <person name="Coradetti S.T."/>
            <person name="Pinel D."/>
            <person name="Geiselman G."/>
            <person name="Ito M."/>
            <person name="Mondo S."/>
            <person name="Reilly M.C."/>
            <person name="Cheng Y.F."/>
            <person name="Bauer S."/>
            <person name="Grigoriev I."/>
            <person name="Gladden J.M."/>
            <person name="Simmons B.A."/>
            <person name="Brem R."/>
            <person name="Arkin A.P."/>
            <person name="Skerker J.M."/>
        </authorList>
    </citation>
    <scope>NUCLEOTIDE SEQUENCE [LARGE SCALE GENOMIC DNA]</scope>
    <source>
        <strain evidence="8 9">NBRC 0880</strain>
    </source>
</reference>
<evidence type="ECO:0000256" key="3">
    <source>
        <dbReference type="ARBA" id="ARBA00022737"/>
    </source>
</evidence>
<evidence type="ECO:0000256" key="1">
    <source>
        <dbReference type="ARBA" id="ARBA00010394"/>
    </source>
</evidence>
<protein>
    <recommendedName>
        <fullName evidence="5">Importin subunit alpha</fullName>
    </recommendedName>
</protein>
<evidence type="ECO:0000256" key="6">
    <source>
        <dbReference type="PROSITE-ProRule" id="PRU00259"/>
    </source>
</evidence>
<keyword evidence="3" id="KW-0677">Repeat</keyword>
<feature type="repeat" description="ARM" evidence="6">
    <location>
        <begin position="204"/>
        <end position="246"/>
    </location>
</feature>
<dbReference type="SUPFAM" id="SSF48371">
    <property type="entry name" value="ARM repeat"/>
    <property type="match status" value="1"/>
</dbReference>
<dbReference type="InterPro" id="IPR011989">
    <property type="entry name" value="ARM-like"/>
</dbReference>
<comment type="caution">
    <text evidence="8">The sequence shown here is derived from an EMBL/GenBank/DDBJ whole genome shotgun (WGS) entry which is preliminary data.</text>
</comment>
<evidence type="ECO:0000313" key="8">
    <source>
        <dbReference type="EMBL" id="PRQ71008.1"/>
    </source>
</evidence>
<dbReference type="EMBL" id="LCTV02000013">
    <property type="protein sequence ID" value="PRQ71008.1"/>
    <property type="molecule type" value="Genomic_DNA"/>
</dbReference>
<accession>A0A2S9ZZ16</accession>
<dbReference type="Pfam" id="PF16186">
    <property type="entry name" value="Arm_3"/>
    <property type="match status" value="1"/>
</dbReference>
<keyword evidence="4 5" id="KW-0653">Protein transport</keyword>
<dbReference type="InterPro" id="IPR032413">
    <property type="entry name" value="Arm_3"/>
</dbReference>
<organism evidence="8 9">
    <name type="scientific">Rhodotorula toruloides</name>
    <name type="common">Yeast</name>
    <name type="synonym">Rhodosporidium toruloides</name>
    <dbReference type="NCBI Taxonomy" id="5286"/>
    <lineage>
        <taxon>Eukaryota</taxon>
        <taxon>Fungi</taxon>
        <taxon>Dikarya</taxon>
        <taxon>Basidiomycota</taxon>
        <taxon>Pucciniomycotina</taxon>
        <taxon>Microbotryomycetes</taxon>
        <taxon>Sporidiobolales</taxon>
        <taxon>Sporidiobolaceae</taxon>
        <taxon>Rhodotorula</taxon>
    </lineage>
</organism>
<dbReference type="GO" id="GO:0006606">
    <property type="term" value="P:protein import into nucleus"/>
    <property type="evidence" value="ECO:0007669"/>
    <property type="project" value="InterPro"/>
</dbReference>
<comment type="similarity">
    <text evidence="1 5">Belongs to the importin alpha family.</text>
</comment>
<evidence type="ECO:0000256" key="7">
    <source>
        <dbReference type="SAM" id="MobiDB-lite"/>
    </source>
</evidence>
<evidence type="ECO:0000256" key="5">
    <source>
        <dbReference type="PIRNR" id="PIRNR005673"/>
    </source>
</evidence>
<gene>
    <name evidence="8" type="ORF">AAT19DRAFT_10548</name>
</gene>
<dbReference type="OrthoDB" id="29145at2759"/>
<dbReference type="InterPro" id="IPR016024">
    <property type="entry name" value="ARM-type_fold"/>
</dbReference>
<dbReference type="Gene3D" id="1.25.10.10">
    <property type="entry name" value="Leucine-rich Repeat Variant"/>
    <property type="match status" value="2"/>
</dbReference>
<evidence type="ECO:0000256" key="4">
    <source>
        <dbReference type="ARBA" id="ARBA00022927"/>
    </source>
</evidence>